<name>A0AAD5U566_9FUNG</name>
<evidence type="ECO:0000256" key="3">
    <source>
        <dbReference type="PROSITE-ProRule" id="PRU00023"/>
    </source>
</evidence>
<gene>
    <name evidence="4" type="ORF">HK099_007943</name>
</gene>
<dbReference type="Gene3D" id="1.25.40.20">
    <property type="entry name" value="Ankyrin repeat-containing domain"/>
    <property type="match status" value="6"/>
</dbReference>
<dbReference type="PRINTS" id="PR01415">
    <property type="entry name" value="ANKYRIN"/>
</dbReference>
<dbReference type="Proteomes" id="UP001211065">
    <property type="component" value="Unassembled WGS sequence"/>
</dbReference>
<dbReference type="Pfam" id="PF12796">
    <property type="entry name" value="Ank_2"/>
    <property type="match status" value="4"/>
</dbReference>
<evidence type="ECO:0000313" key="4">
    <source>
        <dbReference type="EMBL" id="KAJ3224758.1"/>
    </source>
</evidence>
<keyword evidence="1" id="KW-0677">Repeat</keyword>
<sequence>MILENNRKLTSECKIKDYRSENLIFLRPKQELPIFGQHSKKKLSVQFYTQKTTNEIITTDFLSTLQFRNSSINKIQSTENLYQPGSINNLIKLSEENKIDIHQKRISGLNLLHATCREGNLKILQRDFSEAYLEARDTSGKTPLIQACIAKQEKIIQYLLRLNVRLNAVDYQGRSALHWSAYLGSVKITRSLLKKGAIISIRDNEGRTPLHLSTGNSHPNCLKLLLKYCTDMELNECDLEGMSPLHWAVNHNRSLNVQLLIQQKKIDLRATDVEGKTPLHLSYSQKISVDSNAAEDNMIGEKMQFLKKKCYNCSELLLKADPGMINISDLDGRTTLHQATGENNIQLVELLTSIEGVNINAQDSMKRTPLHRAAVAGYSTMLELLLSRNADDSLMDVGGATPLHYATSKNHSMCVTILMSSERRYPLVWAVAKGHVQTCRTLLDFNVNVSAKDKNGATALHAAAYAGQTKCATLLIERKADVNELDNDDRTPLFRACERGFVEMTSALIQAGANLKLIDKDGRSPLHWAATFGNLSVLSMLLANGAENDNGDALGKTPLNCAALNGHTKVVKFLLENGSNCNKSDAEGRSAIHWAAIMGHIKTLELLTQRKETCINKLDLKRCTALDYALLNEQKSLIQILVSSGGLIGNEAEIVYSSVIKRCFKRYKKNFKLKGEKINLKKKKKKLSKNVVGVGKKKKKVK</sequence>
<feature type="repeat" description="ANK" evidence="3">
    <location>
        <begin position="521"/>
        <end position="553"/>
    </location>
</feature>
<evidence type="ECO:0000256" key="2">
    <source>
        <dbReference type="ARBA" id="ARBA00023043"/>
    </source>
</evidence>
<feature type="repeat" description="ANK" evidence="3">
    <location>
        <begin position="554"/>
        <end position="586"/>
    </location>
</feature>
<protein>
    <submittedName>
        <fullName evidence="4">Uncharacterized protein</fullName>
    </submittedName>
</protein>
<dbReference type="InterPro" id="IPR002110">
    <property type="entry name" value="Ankyrin_rpt"/>
</dbReference>
<feature type="repeat" description="ANK" evidence="3">
    <location>
        <begin position="488"/>
        <end position="520"/>
    </location>
</feature>
<evidence type="ECO:0000313" key="5">
    <source>
        <dbReference type="Proteomes" id="UP001211065"/>
    </source>
</evidence>
<keyword evidence="2 3" id="KW-0040">ANK repeat</keyword>
<dbReference type="Pfam" id="PF00023">
    <property type="entry name" value="Ank"/>
    <property type="match status" value="2"/>
</dbReference>
<dbReference type="AlphaFoldDB" id="A0AAD5U566"/>
<feature type="repeat" description="ANK" evidence="3">
    <location>
        <begin position="139"/>
        <end position="171"/>
    </location>
</feature>
<proteinExistence type="predicted"/>
<feature type="repeat" description="ANK" evidence="3">
    <location>
        <begin position="331"/>
        <end position="364"/>
    </location>
</feature>
<dbReference type="PROSITE" id="PS50088">
    <property type="entry name" value="ANK_REPEAT"/>
    <property type="match status" value="10"/>
</dbReference>
<feature type="repeat" description="ANK" evidence="3">
    <location>
        <begin position="422"/>
        <end position="454"/>
    </location>
</feature>
<dbReference type="SMART" id="SM00248">
    <property type="entry name" value="ANK"/>
    <property type="match status" value="14"/>
</dbReference>
<comment type="caution">
    <text evidence="4">The sequence shown here is derived from an EMBL/GenBank/DDBJ whole genome shotgun (WGS) entry which is preliminary data.</text>
</comment>
<feature type="repeat" description="ANK" evidence="3">
    <location>
        <begin position="172"/>
        <end position="204"/>
    </location>
</feature>
<reference evidence="4" key="1">
    <citation type="submission" date="2020-05" db="EMBL/GenBank/DDBJ databases">
        <title>Phylogenomic resolution of chytrid fungi.</title>
        <authorList>
            <person name="Stajich J.E."/>
            <person name="Amses K."/>
            <person name="Simmons R."/>
            <person name="Seto K."/>
            <person name="Myers J."/>
            <person name="Bonds A."/>
            <person name="Quandt C.A."/>
            <person name="Barry K."/>
            <person name="Liu P."/>
            <person name="Grigoriev I."/>
            <person name="Longcore J.E."/>
            <person name="James T.Y."/>
        </authorList>
    </citation>
    <scope>NUCLEOTIDE SEQUENCE</scope>
    <source>
        <strain evidence="4">JEL0476</strain>
    </source>
</reference>
<dbReference type="SUPFAM" id="SSF48403">
    <property type="entry name" value="Ankyrin repeat"/>
    <property type="match status" value="2"/>
</dbReference>
<feature type="repeat" description="ANK" evidence="3">
    <location>
        <begin position="455"/>
        <end position="487"/>
    </location>
</feature>
<dbReference type="PANTHER" id="PTHR24173:SF74">
    <property type="entry name" value="ANKYRIN REPEAT DOMAIN-CONTAINING PROTEIN 16"/>
    <property type="match status" value="1"/>
</dbReference>
<feature type="repeat" description="ANK" evidence="3">
    <location>
        <begin position="365"/>
        <end position="397"/>
    </location>
</feature>
<accession>A0AAD5U566</accession>
<feature type="repeat" description="ANK" evidence="3">
    <location>
        <begin position="205"/>
        <end position="237"/>
    </location>
</feature>
<dbReference type="EMBL" id="JADGJW010000082">
    <property type="protein sequence ID" value="KAJ3224758.1"/>
    <property type="molecule type" value="Genomic_DNA"/>
</dbReference>
<dbReference type="PROSITE" id="PS50297">
    <property type="entry name" value="ANK_REP_REGION"/>
    <property type="match status" value="7"/>
</dbReference>
<organism evidence="4 5">
    <name type="scientific">Clydaea vesicula</name>
    <dbReference type="NCBI Taxonomy" id="447962"/>
    <lineage>
        <taxon>Eukaryota</taxon>
        <taxon>Fungi</taxon>
        <taxon>Fungi incertae sedis</taxon>
        <taxon>Chytridiomycota</taxon>
        <taxon>Chytridiomycota incertae sedis</taxon>
        <taxon>Chytridiomycetes</taxon>
        <taxon>Lobulomycetales</taxon>
        <taxon>Lobulomycetaceae</taxon>
        <taxon>Clydaea</taxon>
    </lineage>
</organism>
<dbReference type="PANTHER" id="PTHR24173">
    <property type="entry name" value="ANKYRIN REPEAT CONTAINING"/>
    <property type="match status" value="1"/>
</dbReference>
<dbReference type="InterPro" id="IPR036770">
    <property type="entry name" value="Ankyrin_rpt-contain_sf"/>
</dbReference>
<keyword evidence="5" id="KW-1185">Reference proteome</keyword>
<evidence type="ECO:0000256" key="1">
    <source>
        <dbReference type="ARBA" id="ARBA00022737"/>
    </source>
</evidence>